<dbReference type="PANTHER" id="PTHR33365">
    <property type="entry name" value="YALI0B05434P"/>
    <property type="match status" value="1"/>
</dbReference>
<dbReference type="Pfam" id="PF11807">
    <property type="entry name" value="UstYa"/>
    <property type="match status" value="1"/>
</dbReference>
<organism evidence="4 5">
    <name type="scientific">Diplocarpon coronariae</name>
    <dbReference type="NCBI Taxonomy" id="2795749"/>
    <lineage>
        <taxon>Eukaryota</taxon>
        <taxon>Fungi</taxon>
        <taxon>Dikarya</taxon>
        <taxon>Ascomycota</taxon>
        <taxon>Pezizomycotina</taxon>
        <taxon>Leotiomycetes</taxon>
        <taxon>Helotiales</taxon>
        <taxon>Drepanopezizaceae</taxon>
        <taxon>Diplocarpon</taxon>
    </lineage>
</organism>
<feature type="transmembrane region" description="Helical" evidence="3">
    <location>
        <begin position="30"/>
        <end position="50"/>
    </location>
</feature>
<sequence length="189" mass="21581">MAYPTNFNYTPLGKSNEKGDLQRPYTIKSLALKITSFVVILLPYVYILYLKTQPHQKCGLNTDILFGEIPFNDTVIENDDVFLHTDPFVEGKKWVMNPPWDEMYLGSWIALTPSPGQVPAREIQSGMRMRSVAADPSEWEEESRGFGVAVMHQMHCIMVIKHTLIEFQADGSSKEDLAHVHHCIETLRQ</sequence>
<comment type="caution">
    <text evidence="4">The sequence shown here is derived from an EMBL/GenBank/DDBJ whole genome shotgun (WGS) entry which is preliminary data.</text>
</comment>
<dbReference type="AlphaFoldDB" id="A0A218YRA7"/>
<dbReference type="InParanoid" id="A0A218YRA7"/>
<keyword evidence="5" id="KW-1185">Reference proteome</keyword>
<dbReference type="OrthoDB" id="3687641at2759"/>
<evidence type="ECO:0000256" key="3">
    <source>
        <dbReference type="SAM" id="Phobius"/>
    </source>
</evidence>
<dbReference type="STRING" id="503106.A0A218YRA7"/>
<dbReference type="GO" id="GO:0043386">
    <property type="term" value="P:mycotoxin biosynthetic process"/>
    <property type="evidence" value="ECO:0007669"/>
    <property type="project" value="InterPro"/>
</dbReference>
<comment type="similarity">
    <text evidence="2">Belongs to the ustYa family.</text>
</comment>
<dbReference type="InterPro" id="IPR021765">
    <property type="entry name" value="UstYa-like"/>
</dbReference>
<keyword evidence="3" id="KW-0472">Membrane</keyword>
<gene>
    <name evidence="4" type="ORF">B2J93_8143</name>
</gene>
<evidence type="ECO:0000256" key="1">
    <source>
        <dbReference type="ARBA" id="ARBA00004685"/>
    </source>
</evidence>
<evidence type="ECO:0000313" key="5">
    <source>
        <dbReference type="Proteomes" id="UP000242519"/>
    </source>
</evidence>
<name>A0A218YRA7_9HELO</name>
<comment type="pathway">
    <text evidence="1">Mycotoxin biosynthesis.</text>
</comment>
<protein>
    <submittedName>
        <fullName evidence="4">Uncharacterized protein</fullName>
    </submittedName>
</protein>
<keyword evidence="3" id="KW-1133">Transmembrane helix</keyword>
<evidence type="ECO:0000256" key="2">
    <source>
        <dbReference type="ARBA" id="ARBA00035112"/>
    </source>
</evidence>
<reference evidence="4 5" key="1">
    <citation type="submission" date="2017-04" db="EMBL/GenBank/DDBJ databases">
        <title>Draft genome sequence of Marssonina coronaria NL1: causal agent of apple blotch.</title>
        <authorList>
            <person name="Cheng Q."/>
        </authorList>
    </citation>
    <scope>NUCLEOTIDE SEQUENCE [LARGE SCALE GENOMIC DNA]</scope>
    <source>
        <strain evidence="4 5">NL1</strain>
    </source>
</reference>
<dbReference type="PANTHER" id="PTHR33365:SF4">
    <property type="entry name" value="CYCLOCHLOROTINE BIOSYNTHESIS PROTEIN O"/>
    <property type="match status" value="1"/>
</dbReference>
<evidence type="ECO:0000313" key="4">
    <source>
        <dbReference type="EMBL" id="OWO97362.1"/>
    </source>
</evidence>
<dbReference type="EMBL" id="MZNU01000448">
    <property type="protein sequence ID" value="OWO97362.1"/>
    <property type="molecule type" value="Genomic_DNA"/>
</dbReference>
<dbReference type="Proteomes" id="UP000242519">
    <property type="component" value="Unassembled WGS sequence"/>
</dbReference>
<proteinExistence type="inferred from homology"/>
<keyword evidence="3" id="KW-0812">Transmembrane</keyword>
<accession>A0A218YRA7</accession>